<organism evidence="1 2">
    <name type="scientific">Alkaliphilus hydrothermalis</name>
    <dbReference type="NCBI Taxonomy" id="1482730"/>
    <lineage>
        <taxon>Bacteria</taxon>
        <taxon>Bacillati</taxon>
        <taxon>Bacillota</taxon>
        <taxon>Clostridia</taxon>
        <taxon>Peptostreptococcales</taxon>
        <taxon>Natronincolaceae</taxon>
        <taxon>Alkaliphilus</taxon>
    </lineage>
</organism>
<keyword evidence="2" id="KW-1185">Reference proteome</keyword>
<comment type="caution">
    <text evidence="1">The sequence shown here is derived from an EMBL/GenBank/DDBJ whole genome shotgun (WGS) entry which is preliminary data.</text>
</comment>
<evidence type="ECO:0000313" key="2">
    <source>
        <dbReference type="Proteomes" id="UP001314796"/>
    </source>
</evidence>
<accession>A0ABS2NPZ2</accession>
<proteinExistence type="predicted"/>
<evidence type="ECO:0000313" key="1">
    <source>
        <dbReference type="EMBL" id="MBM7614959.1"/>
    </source>
</evidence>
<reference evidence="1 2" key="1">
    <citation type="submission" date="2021-01" db="EMBL/GenBank/DDBJ databases">
        <title>Genomic Encyclopedia of Type Strains, Phase IV (KMG-IV): sequencing the most valuable type-strain genomes for metagenomic binning, comparative biology and taxonomic classification.</title>
        <authorList>
            <person name="Goeker M."/>
        </authorList>
    </citation>
    <scope>NUCLEOTIDE SEQUENCE [LARGE SCALE GENOMIC DNA]</scope>
    <source>
        <strain evidence="1 2">DSM 25890</strain>
    </source>
</reference>
<dbReference type="EMBL" id="JAFBEE010000008">
    <property type="protein sequence ID" value="MBM7614959.1"/>
    <property type="molecule type" value="Genomic_DNA"/>
</dbReference>
<name>A0ABS2NPZ2_9FIRM</name>
<sequence length="50" mass="5864">MTPSVEMGKPQTVEKFLLYEREGVKIYINRNLFISNDLLSRLINNFTSEN</sequence>
<protein>
    <submittedName>
        <fullName evidence="1">Uncharacterized protein</fullName>
    </submittedName>
</protein>
<dbReference type="Proteomes" id="UP001314796">
    <property type="component" value="Unassembled WGS sequence"/>
</dbReference>
<gene>
    <name evidence="1" type="ORF">JOC73_001521</name>
</gene>